<evidence type="ECO:0000256" key="2">
    <source>
        <dbReference type="ARBA" id="ARBA00022771"/>
    </source>
</evidence>
<feature type="domain" description="RING-type" evidence="6">
    <location>
        <begin position="18"/>
        <end position="46"/>
    </location>
</feature>
<keyword evidence="8" id="KW-1185">Reference proteome</keyword>
<dbReference type="PANTHER" id="PTHR12420:SF47">
    <property type="entry name" value="PHD FINGER PROTEIN 7"/>
    <property type="match status" value="1"/>
</dbReference>
<comment type="caution">
    <text evidence="7">The sequence shown here is derived from an EMBL/GenBank/DDBJ whole genome shotgun (WGS) entry which is preliminary data.</text>
</comment>
<sequence>MDPVGDSTSYHTMVCPACNHAWFHRRCIQEMAIHTDNHFIKCPVCRNRMQFCAEMSNMGIRGIRVPFRGPIWENNNSSALLRERCWRCTVSECHYPRGRERAEGQGPWQLLLCRSCAAEGTHRRCSNLTDSAGTWECASCAGVGTSSQAALWPLQGILVTDRTGQRERRMTRRHVVWAPDTFNQPRGHHETSAERSTRSPNCEAAPGTFRHSMVPKGRLPPSQRGRARTRSRSPLRQATNTHSRPRRQRGSRRAASPCAQSSSSSSSSDSETASGSSSD</sequence>
<feature type="region of interest" description="Disordered" evidence="5">
    <location>
        <begin position="178"/>
        <end position="279"/>
    </location>
</feature>
<evidence type="ECO:0000313" key="7">
    <source>
        <dbReference type="EMBL" id="NWZ22537.1"/>
    </source>
</evidence>
<dbReference type="GO" id="GO:0005634">
    <property type="term" value="C:nucleus"/>
    <property type="evidence" value="ECO:0007669"/>
    <property type="project" value="TreeGrafter"/>
</dbReference>
<protein>
    <submittedName>
        <fullName evidence="7">PHF7 protein</fullName>
    </submittedName>
</protein>
<evidence type="ECO:0000256" key="1">
    <source>
        <dbReference type="ARBA" id="ARBA00022723"/>
    </source>
</evidence>
<evidence type="ECO:0000256" key="4">
    <source>
        <dbReference type="PROSITE-ProRule" id="PRU00175"/>
    </source>
</evidence>
<dbReference type="SUPFAM" id="SSF57850">
    <property type="entry name" value="RING/U-box"/>
    <property type="match status" value="1"/>
</dbReference>
<dbReference type="PROSITE" id="PS01359">
    <property type="entry name" value="ZF_PHD_1"/>
    <property type="match status" value="1"/>
</dbReference>
<dbReference type="Pfam" id="PF26054">
    <property type="entry name" value="PHD_G2E3"/>
    <property type="match status" value="1"/>
</dbReference>
<dbReference type="Proteomes" id="UP000525565">
    <property type="component" value="Unassembled WGS sequence"/>
</dbReference>
<dbReference type="EMBL" id="VZSO01000073">
    <property type="protein sequence ID" value="NWZ22537.1"/>
    <property type="molecule type" value="Genomic_DNA"/>
</dbReference>
<organism evidence="7 8">
    <name type="scientific">Asarcornis scutulata</name>
    <dbReference type="NCBI Taxonomy" id="75869"/>
    <lineage>
        <taxon>Eukaryota</taxon>
        <taxon>Metazoa</taxon>
        <taxon>Chordata</taxon>
        <taxon>Craniata</taxon>
        <taxon>Vertebrata</taxon>
        <taxon>Euteleostomi</taxon>
        <taxon>Archelosauria</taxon>
        <taxon>Archosauria</taxon>
        <taxon>Dinosauria</taxon>
        <taxon>Saurischia</taxon>
        <taxon>Theropoda</taxon>
        <taxon>Coelurosauria</taxon>
        <taxon>Aves</taxon>
        <taxon>Neognathae</taxon>
        <taxon>Galloanserae</taxon>
        <taxon>Anseriformes</taxon>
        <taxon>Anatidae</taxon>
        <taxon>Anatinae</taxon>
        <taxon>Asarcornis</taxon>
    </lineage>
</organism>
<gene>
    <name evidence="7" type="primary">Phf7_0</name>
    <name evidence="7" type="ORF">ASASCU_R14451</name>
</gene>
<dbReference type="InterPro" id="IPR013083">
    <property type="entry name" value="Znf_RING/FYVE/PHD"/>
</dbReference>
<keyword evidence="2 4" id="KW-0863">Zinc-finger</keyword>
<accession>A0A7K7KVE3</accession>
<dbReference type="PROSITE" id="PS50089">
    <property type="entry name" value="ZF_RING_2"/>
    <property type="match status" value="1"/>
</dbReference>
<dbReference type="InterPro" id="IPR001841">
    <property type="entry name" value="Znf_RING"/>
</dbReference>
<feature type="compositionally biased region" description="Basic and acidic residues" evidence="5">
    <location>
        <begin position="187"/>
        <end position="197"/>
    </location>
</feature>
<name>A0A7K7KVE3_9AVES</name>
<proteinExistence type="predicted"/>
<feature type="compositionally biased region" description="Basic residues" evidence="5">
    <location>
        <begin position="243"/>
        <end position="252"/>
    </location>
</feature>
<dbReference type="InterPro" id="IPR011011">
    <property type="entry name" value="Znf_FYVE_PHD"/>
</dbReference>
<dbReference type="InterPro" id="IPR019786">
    <property type="entry name" value="Zinc_finger_PHD-type_CS"/>
</dbReference>
<keyword evidence="1" id="KW-0479">Metal-binding</keyword>
<feature type="compositionally biased region" description="Low complexity" evidence="5">
    <location>
        <begin position="253"/>
        <end position="279"/>
    </location>
</feature>
<dbReference type="AlphaFoldDB" id="A0A7K7KVE3"/>
<feature type="non-terminal residue" evidence="7">
    <location>
        <position position="1"/>
    </location>
</feature>
<dbReference type="InterPro" id="IPR059102">
    <property type="entry name" value="PHD_PHF7/G2E3-like"/>
</dbReference>
<reference evidence="7 8" key="1">
    <citation type="submission" date="2019-09" db="EMBL/GenBank/DDBJ databases">
        <title>Bird 10,000 Genomes (B10K) Project - Family phase.</title>
        <authorList>
            <person name="Zhang G."/>
        </authorList>
    </citation>
    <scope>NUCLEOTIDE SEQUENCE [LARGE SCALE GENOMIC DNA]</scope>
    <source>
        <strain evidence="7">OUT-0051</strain>
        <tissue evidence="7">Kidney</tissue>
    </source>
</reference>
<feature type="non-terminal residue" evidence="7">
    <location>
        <position position="279"/>
    </location>
</feature>
<dbReference type="GO" id="GO:0008270">
    <property type="term" value="F:zinc ion binding"/>
    <property type="evidence" value="ECO:0007669"/>
    <property type="project" value="UniProtKB-KW"/>
</dbReference>
<evidence type="ECO:0000259" key="6">
    <source>
        <dbReference type="PROSITE" id="PS50089"/>
    </source>
</evidence>
<evidence type="ECO:0000313" key="8">
    <source>
        <dbReference type="Proteomes" id="UP000525565"/>
    </source>
</evidence>
<evidence type="ECO:0000256" key="5">
    <source>
        <dbReference type="SAM" id="MobiDB-lite"/>
    </source>
</evidence>
<dbReference type="Gene3D" id="3.30.40.10">
    <property type="entry name" value="Zinc/RING finger domain, C3HC4 (zinc finger)"/>
    <property type="match status" value="1"/>
</dbReference>
<evidence type="ECO:0000256" key="3">
    <source>
        <dbReference type="ARBA" id="ARBA00022833"/>
    </source>
</evidence>
<dbReference type="SUPFAM" id="SSF57903">
    <property type="entry name" value="FYVE/PHD zinc finger"/>
    <property type="match status" value="1"/>
</dbReference>
<dbReference type="InterPro" id="IPR051188">
    <property type="entry name" value="PHD-type_Zinc_Finger"/>
</dbReference>
<dbReference type="PANTHER" id="PTHR12420">
    <property type="entry name" value="PHD FINGER PROTEIN"/>
    <property type="match status" value="1"/>
</dbReference>
<keyword evidence="3" id="KW-0862">Zinc</keyword>